<accession>A0A9N9HPZ5</accession>
<evidence type="ECO:0000313" key="2">
    <source>
        <dbReference type="EMBL" id="CAG8700014.1"/>
    </source>
</evidence>
<sequence>CLNLVISTFYSTIIHSGDAPKKFNEIHDNWTASLKFIKNVPEPIVNLRVNNKEHKGYMMQTNEILNGTLGKQGKKNEEDEDAMQENFNIDSNQMHSDDEFTERSPTRKNNLKGN</sequence>
<feature type="compositionally biased region" description="Polar residues" evidence="1">
    <location>
        <begin position="85"/>
        <end position="94"/>
    </location>
</feature>
<keyword evidence="3" id="KW-1185">Reference proteome</keyword>
<protein>
    <submittedName>
        <fullName evidence="2">9018_t:CDS:1</fullName>
    </submittedName>
</protein>
<feature type="compositionally biased region" description="Basic and acidic residues" evidence="1">
    <location>
        <begin position="95"/>
        <end position="105"/>
    </location>
</feature>
<feature type="region of interest" description="Disordered" evidence="1">
    <location>
        <begin position="58"/>
        <end position="114"/>
    </location>
</feature>
<proteinExistence type="predicted"/>
<reference evidence="2" key="1">
    <citation type="submission" date="2021-06" db="EMBL/GenBank/DDBJ databases">
        <authorList>
            <person name="Kallberg Y."/>
            <person name="Tangrot J."/>
            <person name="Rosling A."/>
        </authorList>
    </citation>
    <scope>NUCLEOTIDE SEQUENCE</scope>
    <source>
        <strain evidence="2">87-6 pot B 2015</strain>
    </source>
</reference>
<comment type="caution">
    <text evidence="2">The sequence shown here is derived from an EMBL/GenBank/DDBJ whole genome shotgun (WGS) entry which is preliminary data.</text>
</comment>
<dbReference type="EMBL" id="CAJVPP010008811">
    <property type="protein sequence ID" value="CAG8700014.1"/>
    <property type="molecule type" value="Genomic_DNA"/>
</dbReference>
<evidence type="ECO:0000256" key="1">
    <source>
        <dbReference type="SAM" id="MobiDB-lite"/>
    </source>
</evidence>
<evidence type="ECO:0000313" key="3">
    <source>
        <dbReference type="Proteomes" id="UP000789375"/>
    </source>
</evidence>
<dbReference type="AlphaFoldDB" id="A0A9N9HPZ5"/>
<organism evidence="2 3">
    <name type="scientific">Funneliformis mosseae</name>
    <name type="common">Endomycorrhizal fungus</name>
    <name type="synonym">Glomus mosseae</name>
    <dbReference type="NCBI Taxonomy" id="27381"/>
    <lineage>
        <taxon>Eukaryota</taxon>
        <taxon>Fungi</taxon>
        <taxon>Fungi incertae sedis</taxon>
        <taxon>Mucoromycota</taxon>
        <taxon>Glomeromycotina</taxon>
        <taxon>Glomeromycetes</taxon>
        <taxon>Glomerales</taxon>
        <taxon>Glomeraceae</taxon>
        <taxon>Funneliformis</taxon>
    </lineage>
</organism>
<gene>
    <name evidence="2" type="ORF">FMOSSE_LOCUS13778</name>
</gene>
<feature type="non-terminal residue" evidence="2">
    <location>
        <position position="1"/>
    </location>
</feature>
<name>A0A9N9HPZ5_FUNMO</name>
<dbReference type="Proteomes" id="UP000789375">
    <property type="component" value="Unassembled WGS sequence"/>
</dbReference>